<dbReference type="Proteomes" id="UP000318590">
    <property type="component" value="Unassembled WGS sequence"/>
</dbReference>
<dbReference type="EMBL" id="VFSV01000059">
    <property type="protein sequence ID" value="TRD14955.1"/>
    <property type="molecule type" value="Genomic_DNA"/>
</dbReference>
<dbReference type="SUPFAM" id="SSF52540">
    <property type="entry name" value="P-loop containing nucleoside triphosphate hydrolases"/>
    <property type="match status" value="1"/>
</dbReference>
<dbReference type="InterPro" id="IPR027417">
    <property type="entry name" value="P-loop_NTPase"/>
</dbReference>
<reference evidence="1 2" key="1">
    <citation type="submission" date="2019-06" db="EMBL/GenBank/DDBJ databases">
        <title>Paenimaribius caenipelagi gen. nov., sp. nov., isolated from a tidal flat.</title>
        <authorList>
            <person name="Yoon J.-H."/>
        </authorList>
    </citation>
    <scope>NUCLEOTIDE SEQUENCE [LARGE SCALE GENOMIC DNA]</scope>
    <source>
        <strain evidence="1 2">JBTF-M29</strain>
    </source>
</reference>
<name>A0A547PLD6_9RHOB</name>
<accession>A0A547PLD6</accession>
<evidence type="ECO:0000313" key="2">
    <source>
        <dbReference type="Proteomes" id="UP000318590"/>
    </source>
</evidence>
<gene>
    <name evidence="1" type="ORF">FEV53_18065</name>
</gene>
<comment type="caution">
    <text evidence="1">The sequence shown here is derived from an EMBL/GenBank/DDBJ whole genome shotgun (WGS) entry which is preliminary data.</text>
</comment>
<keyword evidence="2" id="KW-1185">Reference proteome</keyword>
<sequence length="281" mass="32313">MTILLLHLGAHKTATTATQVMLREYAKFSGSTGVGIIIDPREILDGNDNGFVRTADFSQHLKALFEKSINSGAHTVIYSYEGNFGRPFHPRIKGSIYPQAEAGIDRIYHAAKGLFESVFVFFSIRRPSELIESYYPQLVKEGHCLTFDQFMRWIFITELTWTPLVTLMAERFEERNVHIRDYSVFRQPQDFRNHLEIPLQHSPSKRNVSYGKEQIELALSALPHLKTAQQKYELRKFIISSMPSKSSVQHLNDVEKDSVDRFFEADLLFISGKVRVEEPEA</sequence>
<protein>
    <recommendedName>
        <fullName evidence="3">Sulfotransferase family protein</fullName>
    </recommendedName>
</protein>
<evidence type="ECO:0000313" key="1">
    <source>
        <dbReference type="EMBL" id="TRD14955.1"/>
    </source>
</evidence>
<evidence type="ECO:0008006" key="3">
    <source>
        <dbReference type="Google" id="ProtNLM"/>
    </source>
</evidence>
<proteinExistence type="predicted"/>
<dbReference type="AlphaFoldDB" id="A0A547PLD6"/>
<organism evidence="1 2">
    <name type="scientific">Palleronia caenipelagi</name>
    <dbReference type="NCBI Taxonomy" id="2489174"/>
    <lineage>
        <taxon>Bacteria</taxon>
        <taxon>Pseudomonadati</taxon>
        <taxon>Pseudomonadota</taxon>
        <taxon>Alphaproteobacteria</taxon>
        <taxon>Rhodobacterales</taxon>
        <taxon>Roseobacteraceae</taxon>
        <taxon>Palleronia</taxon>
    </lineage>
</organism>
<dbReference type="RefSeq" id="WP_142836125.1">
    <property type="nucleotide sequence ID" value="NZ_VFSV01000059.1"/>
</dbReference>
<dbReference type="OrthoDB" id="8481769at2"/>